<dbReference type="InterPro" id="IPR017741">
    <property type="entry name" value="FAD-dependent_OxRdtase_HpnW"/>
</dbReference>
<evidence type="ECO:0000256" key="4">
    <source>
        <dbReference type="ARBA" id="ARBA00023002"/>
    </source>
</evidence>
<dbReference type="PANTHER" id="PTHR13847:SF286">
    <property type="entry name" value="D-AMINO ACID DEHYDROGENASE"/>
    <property type="match status" value="1"/>
</dbReference>
<dbReference type="Pfam" id="PF01266">
    <property type="entry name" value="DAO"/>
    <property type="match status" value="1"/>
</dbReference>
<accession>A0ABS9PW12</accession>
<dbReference type="SUPFAM" id="SSF51905">
    <property type="entry name" value="FAD/NAD(P)-binding domain"/>
    <property type="match status" value="1"/>
</dbReference>
<dbReference type="Gene3D" id="3.30.9.10">
    <property type="entry name" value="D-Amino Acid Oxidase, subunit A, domain 2"/>
    <property type="match status" value="1"/>
</dbReference>
<evidence type="ECO:0000259" key="5">
    <source>
        <dbReference type="Pfam" id="PF01266"/>
    </source>
</evidence>
<proteinExistence type="inferred from homology"/>
<evidence type="ECO:0000313" key="6">
    <source>
        <dbReference type="EMBL" id="MCG7276895.1"/>
    </source>
</evidence>
<evidence type="ECO:0000256" key="1">
    <source>
        <dbReference type="ARBA" id="ARBA00001974"/>
    </source>
</evidence>
<evidence type="ECO:0000256" key="3">
    <source>
        <dbReference type="ARBA" id="ARBA00022630"/>
    </source>
</evidence>
<comment type="cofactor">
    <cofactor evidence="1">
        <name>FAD</name>
        <dbReference type="ChEBI" id="CHEBI:57692"/>
    </cofactor>
</comment>
<evidence type="ECO:0000256" key="2">
    <source>
        <dbReference type="ARBA" id="ARBA00009410"/>
    </source>
</evidence>
<reference evidence="6 7" key="1">
    <citation type="submission" date="2022-02" db="EMBL/GenBank/DDBJ databases">
        <title>Uncovering new skin microbiome diversity through culturing and metagenomics.</title>
        <authorList>
            <person name="Conlan S."/>
            <person name="Deming C."/>
            <person name="Nisc Comparative Sequencing Program N."/>
            <person name="Segre J.A."/>
        </authorList>
    </citation>
    <scope>NUCLEOTIDE SEQUENCE [LARGE SCALE GENOMIC DNA]</scope>
    <source>
        <strain evidence="6 7">ACRQV</strain>
    </source>
</reference>
<dbReference type="EMBL" id="JAKRDF010000015">
    <property type="protein sequence ID" value="MCG7276895.1"/>
    <property type="molecule type" value="Genomic_DNA"/>
</dbReference>
<evidence type="ECO:0000313" key="7">
    <source>
        <dbReference type="Proteomes" id="UP001521911"/>
    </source>
</evidence>
<protein>
    <submittedName>
        <fullName evidence="6">TIGR03364 family FAD-dependent oxidoreductase</fullName>
    </submittedName>
</protein>
<comment type="similarity">
    <text evidence="2">Belongs to the DadA oxidoreductase family.</text>
</comment>
<dbReference type="Gene3D" id="3.50.50.60">
    <property type="entry name" value="FAD/NAD(P)-binding domain"/>
    <property type="match status" value="1"/>
</dbReference>
<sequence length="373" mass="40672">MKTDLIVVGGGILGLATAFLAHERGMTVQVIDRSERPVGSSIMNFGHACFTGQADAVMDTVWASREGWIRAAEATGLWAAQSGTFVPAMTEVELKVLEEFAQHRGEEQVRLVDSSHVAEGIGNSQLGALGGAFLPLDMRVNPREAAPRLAAWLEEKGVEFRWRHEVKEVAGGVVKTNRGDFLAERVICCPNFFLTQLFPGLADKYELRVCSLIMALIERPDHISPELAMFTGTSLARYDGFAAMPSVPLLREELGEREPGLVDCVANLMVTGIKEGLFVGDSHAYDLSPEPFMDQEIAELLIDRAGGYLGLAHPRVVQRWQGRYSDSPKTNLILEYPDDQTTVAVVTSGIGMTMSFGVADLALNERKAEGFAC</sequence>
<keyword evidence="4" id="KW-0560">Oxidoreductase</keyword>
<dbReference type="InterPro" id="IPR006076">
    <property type="entry name" value="FAD-dep_OxRdtase"/>
</dbReference>
<dbReference type="NCBIfam" id="TIGR03364">
    <property type="entry name" value="HpnW_proposed"/>
    <property type="match status" value="1"/>
</dbReference>
<organism evidence="6 7">
    <name type="scientific">Corynebacterium singulare</name>
    <dbReference type="NCBI Taxonomy" id="161899"/>
    <lineage>
        <taxon>Bacteria</taxon>
        <taxon>Bacillati</taxon>
        <taxon>Actinomycetota</taxon>
        <taxon>Actinomycetes</taxon>
        <taxon>Mycobacteriales</taxon>
        <taxon>Corynebacteriaceae</taxon>
        <taxon>Corynebacterium</taxon>
    </lineage>
</organism>
<comment type="caution">
    <text evidence="6">The sequence shown here is derived from an EMBL/GenBank/DDBJ whole genome shotgun (WGS) entry which is preliminary data.</text>
</comment>
<dbReference type="PANTHER" id="PTHR13847">
    <property type="entry name" value="SARCOSINE DEHYDROGENASE-RELATED"/>
    <property type="match status" value="1"/>
</dbReference>
<dbReference type="InterPro" id="IPR036188">
    <property type="entry name" value="FAD/NAD-bd_sf"/>
</dbReference>
<name>A0ABS9PW12_9CORY</name>
<keyword evidence="7" id="KW-1185">Reference proteome</keyword>
<gene>
    <name evidence="6" type="ORF">MHK08_10490</name>
</gene>
<keyword evidence="3" id="KW-0285">Flavoprotein</keyword>
<dbReference type="Proteomes" id="UP001521911">
    <property type="component" value="Unassembled WGS sequence"/>
</dbReference>
<feature type="domain" description="FAD dependent oxidoreductase" evidence="5">
    <location>
        <begin position="4"/>
        <end position="362"/>
    </location>
</feature>